<proteinExistence type="predicted"/>
<comment type="caution">
    <text evidence="1">The sequence shown here is derived from an EMBL/GenBank/DDBJ whole genome shotgun (WGS) entry which is preliminary data.</text>
</comment>
<reference evidence="1" key="1">
    <citation type="submission" date="2021-06" db="EMBL/GenBank/DDBJ databases">
        <authorList>
            <person name="Kallberg Y."/>
            <person name="Tangrot J."/>
            <person name="Rosling A."/>
        </authorList>
    </citation>
    <scope>NUCLEOTIDE SEQUENCE</scope>
    <source>
        <strain evidence="1">87-6 pot B 2015</strain>
    </source>
</reference>
<evidence type="ECO:0000313" key="2">
    <source>
        <dbReference type="Proteomes" id="UP000789375"/>
    </source>
</evidence>
<dbReference type="EMBL" id="CAJVPP010000058">
    <property type="protein sequence ID" value="CAG8438362.1"/>
    <property type="molecule type" value="Genomic_DNA"/>
</dbReference>
<keyword evidence="2" id="KW-1185">Reference proteome</keyword>
<evidence type="ECO:0000313" key="1">
    <source>
        <dbReference type="EMBL" id="CAG8438362.1"/>
    </source>
</evidence>
<name>A0A9N8YKC3_FUNMO</name>
<dbReference type="InterPro" id="IPR012337">
    <property type="entry name" value="RNaseH-like_sf"/>
</dbReference>
<dbReference type="Proteomes" id="UP000789375">
    <property type="component" value="Unassembled WGS sequence"/>
</dbReference>
<dbReference type="AlphaFoldDB" id="A0A9N8YKC3"/>
<protein>
    <submittedName>
        <fullName evidence="1">16762_t:CDS:1</fullName>
    </submittedName>
</protein>
<sequence length="311" mass="36455">MKINLEGLQTWYKTRWSSLYMTTDSILRARPVFDWILLEHRNIITNSDVYNLMQNEKFFTSCYQIRSIWASIQECINILEARSASLADYFIQMIKLAVSIFQLPSSNPYKTNAIQIFNYRYLEFQHPAYLLYYYLHPYYRGMGLRNEAFKEAAIAASTLWQNLASSEQNFSILKWMIGDRRTRLGVKKLESMAKIRSYYLTNIKNELSFYGKELNEAELREVVNISTVGEVMILDEDKQDEYDDADDLILEKQNTTLILEEIVDFTQPLQPFFNNNIESDVYVDGNNVGEREVGNMDFDPTSLVDQILDII</sequence>
<accession>A0A9N8YKC3</accession>
<dbReference type="SUPFAM" id="SSF53098">
    <property type="entry name" value="Ribonuclease H-like"/>
    <property type="match status" value="1"/>
</dbReference>
<organism evidence="1 2">
    <name type="scientific">Funneliformis mosseae</name>
    <name type="common">Endomycorrhizal fungus</name>
    <name type="synonym">Glomus mosseae</name>
    <dbReference type="NCBI Taxonomy" id="27381"/>
    <lineage>
        <taxon>Eukaryota</taxon>
        <taxon>Fungi</taxon>
        <taxon>Fungi incertae sedis</taxon>
        <taxon>Mucoromycota</taxon>
        <taxon>Glomeromycotina</taxon>
        <taxon>Glomeromycetes</taxon>
        <taxon>Glomerales</taxon>
        <taxon>Glomeraceae</taxon>
        <taxon>Funneliformis</taxon>
    </lineage>
</organism>
<gene>
    <name evidence="1" type="ORF">FMOSSE_LOCUS596</name>
</gene>